<dbReference type="Gene3D" id="2.30.30.40">
    <property type="entry name" value="SH3 Domains"/>
    <property type="match status" value="1"/>
</dbReference>
<dbReference type="EMBL" id="QGDJ01000012">
    <property type="protein sequence ID" value="PWJ14465.1"/>
    <property type="molecule type" value="Genomic_DNA"/>
</dbReference>
<gene>
    <name evidence="1" type="ORF">BCF38_11288</name>
    <name evidence="2" type="ORF">SAMN05421539_11288</name>
</gene>
<evidence type="ECO:0000313" key="1">
    <source>
        <dbReference type="EMBL" id="PWJ14465.1"/>
    </source>
</evidence>
<dbReference type="Proteomes" id="UP000251571">
    <property type="component" value="Unassembled WGS sequence"/>
</dbReference>
<organism evidence="2 4">
    <name type="scientific">Jannaschia seohaensis</name>
    <dbReference type="NCBI Taxonomy" id="475081"/>
    <lineage>
        <taxon>Bacteria</taxon>
        <taxon>Pseudomonadati</taxon>
        <taxon>Pseudomonadota</taxon>
        <taxon>Alphaproteobacteria</taxon>
        <taxon>Rhodobacterales</taxon>
        <taxon>Roseobacteraceae</taxon>
        <taxon>Jannaschia</taxon>
    </lineage>
</organism>
<sequence>MELTQTPNTAGSYAATTRHCVAPLSETANWTIEAGQIRLLAGEDGPVITALGGNQFRISGDLADSTRSVILERANGDAKSQAIRTAIATYRCIYRGFSSDCAAPDELAKPETPAVRTIVNLNVRAQPRFDAPVIGVVPRDTEITVEECLVPTDGFWCEARFGASTGLFTRTALREDTCPILTFVEAD</sequence>
<dbReference type="EMBL" id="UETC01000012">
    <property type="protein sequence ID" value="SSA50213.1"/>
    <property type="molecule type" value="Genomic_DNA"/>
</dbReference>
<name>A0A2Y9C8T5_9RHOB</name>
<evidence type="ECO:0000313" key="4">
    <source>
        <dbReference type="Proteomes" id="UP000251571"/>
    </source>
</evidence>
<proteinExistence type="predicted"/>
<evidence type="ECO:0000313" key="3">
    <source>
        <dbReference type="Proteomes" id="UP000245839"/>
    </source>
</evidence>
<reference evidence="1 3" key="2">
    <citation type="submission" date="2018-03" db="EMBL/GenBank/DDBJ databases">
        <title>Genomic Encyclopedia of Archaeal and Bacterial Type Strains, Phase II (KMG-II): from individual species to whole genera.</title>
        <authorList>
            <person name="Goeker M."/>
        </authorList>
    </citation>
    <scope>NUCLEOTIDE SEQUENCE [LARGE SCALE GENOMIC DNA]</scope>
    <source>
        <strain evidence="1 3">DSM 25227</strain>
    </source>
</reference>
<accession>A0A2Y9C8T5</accession>
<keyword evidence="3" id="KW-1185">Reference proteome</keyword>
<evidence type="ECO:0000313" key="2">
    <source>
        <dbReference type="EMBL" id="SSA50213.1"/>
    </source>
</evidence>
<reference evidence="2 4" key="1">
    <citation type="submission" date="2016-10" db="EMBL/GenBank/DDBJ databases">
        <authorList>
            <person name="Cai Z."/>
        </authorList>
    </citation>
    <scope>NUCLEOTIDE SEQUENCE [LARGE SCALE GENOMIC DNA]</scope>
    <source>
        <strain evidence="2 4">DSM 25227</strain>
    </source>
</reference>
<protein>
    <recommendedName>
        <fullName evidence="5">SH3 domain-containing protein</fullName>
    </recommendedName>
</protein>
<dbReference type="RefSeq" id="WP_245947647.1">
    <property type="nucleotide sequence ID" value="NZ_QGDJ01000012.1"/>
</dbReference>
<evidence type="ECO:0008006" key="5">
    <source>
        <dbReference type="Google" id="ProtNLM"/>
    </source>
</evidence>
<dbReference type="AlphaFoldDB" id="A0A2Y9C8T5"/>
<dbReference type="Proteomes" id="UP000245839">
    <property type="component" value="Unassembled WGS sequence"/>
</dbReference>